<dbReference type="EMBL" id="PDUG01000004">
    <property type="protein sequence ID" value="PIC32733.1"/>
    <property type="molecule type" value="Genomic_DNA"/>
</dbReference>
<organism evidence="1 2">
    <name type="scientific">Caenorhabditis nigoni</name>
    <dbReference type="NCBI Taxonomy" id="1611254"/>
    <lineage>
        <taxon>Eukaryota</taxon>
        <taxon>Metazoa</taxon>
        <taxon>Ecdysozoa</taxon>
        <taxon>Nematoda</taxon>
        <taxon>Chromadorea</taxon>
        <taxon>Rhabditida</taxon>
        <taxon>Rhabditina</taxon>
        <taxon>Rhabditomorpha</taxon>
        <taxon>Rhabditoidea</taxon>
        <taxon>Rhabditidae</taxon>
        <taxon>Peloderinae</taxon>
        <taxon>Caenorhabditis</taxon>
    </lineage>
</organism>
<evidence type="ECO:0000313" key="1">
    <source>
        <dbReference type="EMBL" id="PIC32733.1"/>
    </source>
</evidence>
<evidence type="ECO:0000313" key="2">
    <source>
        <dbReference type="Proteomes" id="UP000230233"/>
    </source>
</evidence>
<sequence>MKIIDYHLDKLANKRMCRGGTVSHKRGRIPCTMGKWKAGILMFTVKNISQIQSLDRKHPEEKGYVRCTVHRHDNHVEEHKFKCVECGKWAHLV</sequence>
<protein>
    <submittedName>
        <fullName evidence="1">Uncharacterized protein</fullName>
    </submittedName>
</protein>
<dbReference type="Proteomes" id="UP000230233">
    <property type="component" value="Chromosome IV"/>
</dbReference>
<dbReference type="AlphaFoldDB" id="A0A2G5TZT0"/>
<proteinExistence type="predicted"/>
<comment type="caution">
    <text evidence="1">The sequence shown here is derived from an EMBL/GenBank/DDBJ whole genome shotgun (WGS) entry which is preliminary data.</text>
</comment>
<reference evidence="2" key="1">
    <citation type="submission" date="2017-10" db="EMBL/GenBank/DDBJ databases">
        <title>Rapid genome shrinkage in a self-fertile nematode reveals novel sperm competition proteins.</title>
        <authorList>
            <person name="Yin D."/>
            <person name="Schwarz E.M."/>
            <person name="Thomas C.G."/>
            <person name="Felde R.L."/>
            <person name="Korf I.F."/>
            <person name="Cutter A.D."/>
            <person name="Schartner C.M."/>
            <person name="Ralston E.J."/>
            <person name="Meyer B.J."/>
            <person name="Haag E.S."/>
        </authorList>
    </citation>
    <scope>NUCLEOTIDE SEQUENCE [LARGE SCALE GENOMIC DNA]</scope>
    <source>
        <strain evidence="2">JU1422</strain>
    </source>
</reference>
<name>A0A2G5TZT0_9PELO</name>
<accession>A0A2G5TZT0</accession>
<gene>
    <name evidence="1" type="primary">Cnig_chr_IV.g12957</name>
    <name evidence="1" type="ORF">B9Z55_012957</name>
</gene>
<keyword evidence="2" id="KW-1185">Reference proteome</keyword>